<dbReference type="GO" id="GO:0006206">
    <property type="term" value="P:pyrimidine nucleobase metabolic process"/>
    <property type="evidence" value="ECO:0007669"/>
    <property type="project" value="InterPro"/>
</dbReference>
<evidence type="ECO:0000256" key="5">
    <source>
        <dbReference type="ARBA" id="ARBA00048550"/>
    </source>
</evidence>
<dbReference type="GO" id="GO:0009032">
    <property type="term" value="F:thymidine phosphorylase activity"/>
    <property type="evidence" value="ECO:0007669"/>
    <property type="project" value="UniProtKB-EC"/>
</dbReference>
<dbReference type="SUPFAM" id="SSF54680">
    <property type="entry name" value="Pyrimidine nucleoside phosphorylase C-terminal domain"/>
    <property type="match status" value="1"/>
</dbReference>
<comment type="subunit">
    <text evidence="2">Homodimer.</text>
</comment>
<dbReference type="InterPro" id="IPR035902">
    <property type="entry name" value="Nuc_phospho_transferase"/>
</dbReference>
<dbReference type="Gene3D" id="3.40.1030.10">
    <property type="entry name" value="Nucleoside phosphorylase/phosphoribosyltransferase catalytic domain"/>
    <property type="match status" value="1"/>
</dbReference>
<dbReference type="Proteomes" id="UP000247715">
    <property type="component" value="Unassembled WGS sequence"/>
</dbReference>
<dbReference type="InterPro" id="IPR000312">
    <property type="entry name" value="Glycosyl_Trfase_fam3"/>
</dbReference>
<evidence type="ECO:0000313" key="9">
    <source>
        <dbReference type="Proteomes" id="UP000247715"/>
    </source>
</evidence>
<dbReference type="AlphaFoldDB" id="A0A318UD29"/>
<organism evidence="8 9">
    <name type="scientific">Metamycoplasma alkalescens</name>
    <dbReference type="NCBI Taxonomy" id="45363"/>
    <lineage>
        <taxon>Bacteria</taxon>
        <taxon>Bacillati</taxon>
        <taxon>Mycoplasmatota</taxon>
        <taxon>Mycoplasmoidales</taxon>
        <taxon>Metamycoplasmataceae</taxon>
        <taxon>Metamycoplasma</taxon>
    </lineage>
</organism>
<dbReference type="SUPFAM" id="SSF47648">
    <property type="entry name" value="Nucleoside phosphorylase/phosphoribosyltransferase N-terminal domain"/>
    <property type="match status" value="1"/>
</dbReference>
<protein>
    <submittedName>
        <fullName evidence="8">Pyrimidine-nucleoside phosphorylase</fullName>
    </submittedName>
</protein>
<evidence type="ECO:0000256" key="3">
    <source>
        <dbReference type="ARBA" id="ARBA00022676"/>
    </source>
</evidence>
<dbReference type="Pfam" id="PF00591">
    <property type="entry name" value="Glycos_transf_3"/>
    <property type="match status" value="1"/>
</dbReference>
<dbReference type="InterPro" id="IPR018090">
    <property type="entry name" value="Pyrmidine_PPas_bac/euk"/>
</dbReference>
<dbReference type="InterPro" id="IPR036566">
    <property type="entry name" value="PYNP-like_C_sf"/>
</dbReference>
<dbReference type="GO" id="GO:0004645">
    <property type="term" value="F:1,4-alpha-oligoglucan phosphorylase activity"/>
    <property type="evidence" value="ECO:0007669"/>
    <property type="project" value="InterPro"/>
</dbReference>
<comment type="function">
    <text evidence="6">The enzymes which catalyze the reversible phosphorolysis of pyrimidine nucleosides are involved in the degradation of these compounds and in their utilization as carbon and energy sources, or in the rescue of pyrimidine bases for nucleotide synthesis.</text>
</comment>
<dbReference type="InterPro" id="IPR017459">
    <property type="entry name" value="Glycosyl_Trfase_fam3_N_dom"/>
</dbReference>
<dbReference type="Gene3D" id="3.90.1170.30">
    <property type="entry name" value="Pyrimidine nucleoside phosphorylase-like, C-terminal domain"/>
    <property type="match status" value="1"/>
</dbReference>
<comment type="catalytic activity">
    <reaction evidence="5">
        <text>thymidine + phosphate = 2-deoxy-alpha-D-ribose 1-phosphate + thymine</text>
        <dbReference type="Rhea" id="RHEA:16037"/>
        <dbReference type="ChEBI" id="CHEBI:17748"/>
        <dbReference type="ChEBI" id="CHEBI:17821"/>
        <dbReference type="ChEBI" id="CHEBI:43474"/>
        <dbReference type="ChEBI" id="CHEBI:57259"/>
        <dbReference type="EC" id="2.4.2.4"/>
    </reaction>
</comment>
<evidence type="ECO:0000259" key="7">
    <source>
        <dbReference type="SMART" id="SM00941"/>
    </source>
</evidence>
<dbReference type="PIRSF" id="PIRSF000478">
    <property type="entry name" value="TP_PyNP"/>
    <property type="match status" value="1"/>
</dbReference>
<gene>
    <name evidence="8" type="ORF">BCF88_1017</name>
</gene>
<dbReference type="PROSITE" id="PS00647">
    <property type="entry name" value="THYMID_PHOSPHORYLASE"/>
    <property type="match status" value="1"/>
</dbReference>
<comment type="caution">
    <text evidence="8">The sequence shown here is derived from an EMBL/GenBank/DDBJ whole genome shotgun (WGS) entry which is preliminary data.</text>
</comment>
<name>A0A318UD29_9BACT</name>
<dbReference type="Pfam" id="PF02885">
    <property type="entry name" value="Glycos_trans_3N"/>
    <property type="match status" value="1"/>
</dbReference>
<evidence type="ECO:0000313" key="8">
    <source>
        <dbReference type="EMBL" id="PYF43689.1"/>
    </source>
</evidence>
<dbReference type="Gene3D" id="1.20.970.10">
    <property type="entry name" value="Transferase, Pyrimidine Nucleoside Phosphorylase, Chain C"/>
    <property type="match status" value="1"/>
</dbReference>
<evidence type="ECO:0000256" key="1">
    <source>
        <dbReference type="ARBA" id="ARBA00006915"/>
    </source>
</evidence>
<dbReference type="InterPro" id="IPR017872">
    <property type="entry name" value="Pyrmidine_PPase_CS"/>
</dbReference>
<dbReference type="NCBIfam" id="NF004490">
    <property type="entry name" value="PRK05820.1"/>
    <property type="match status" value="1"/>
</dbReference>
<dbReference type="GO" id="GO:0006213">
    <property type="term" value="P:pyrimidine nucleoside metabolic process"/>
    <property type="evidence" value="ECO:0007669"/>
    <property type="project" value="InterPro"/>
</dbReference>
<evidence type="ECO:0000256" key="6">
    <source>
        <dbReference type="ARBA" id="ARBA00056338"/>
    </source>
</evidence>
<accession>A0A318UD29</accession>
<dbReference type="InterPro" id="IPR036320">
    <property type="entry name" value="Glycosyl_Trfase_fam3_N_dom_sf"/>
</dbReference>
<dbReference type="SUPFAM" id="SSF52418">
    <property type="entry name" value="Nucleoside phosphorylase/phosphoribosyltransferase catalytic domain"/>
    <property type="match status" value="1"/>
</dbReference>
<dbReference type="NCBIfam" id="TIGR02644">
    <property type="entry name" value="Y_phosphoryl"/>
    <property type="match status" value="1"/>
</dbReference>
<evidence type="ECO:0000256" key="4">
    <source>
        <dbReference type="ARBA" id="ARBA00022679"/>
    </source>
</evidence>
<dbReference type="InterPro" id="IPR013102">
    <property type="entry name" value="PYNP_C"/>
</dbReference>
<dbReference type="InterPro" id="IPR000053">
    <property type="entry name" value="Thymidine/pyrmidine_PPase"/>
</dbReference>
<evidence type="ECO:0000256" key="2">
    <source>
        <dbReference type="ARBA" id="ARBA00011738"/>
    </source>
</evidence>
<dbReference type="RefSeq" id="WP_110858070.1">
    <property type="nucleotide sequence ID" value="NZ_CP190015.1"/>
</dbReference>
<proteinExistence type="inferred from homology"/>
<keyword evidence="4" id="KW-0808">Transferase</keyword>
<keyword evidence="3" id="KW-0328">Glycosyltransferase</keyword>
<dbReference type="FunFam" id="3.40.1030.10:FF:000003">
    <property type="entry name" value="Pyrimidine-nucleoside phosphorylase"/>
    <property type="match status" value="1"/>
</dbReference>
<comment type="similarity">
    <text evidence="1">Belongs to the thymidine/pyrimidine-nucleoside phosphorylase family.</text>
</comment>
<dbReference type="PANTHER" id="PTHR10515">
    <property type="entry name" value="THYMIDINE PHOSPHORYLASE"/>
    <property type="match status" value="1"/>
</dbReference>
<feature type="domain" description="Pyrimidine nucleoside phosphorylase C-terminal" evidence="7">
    <location>
        <begin position="344"/>
        <end position="417"/>
    </location>
</feature>
<sequence length="431" mass="47738">MRIIDIINKKANKQELTKAEIEFFIENYVNGNIPDYQASALLMAIRLNSLNESETSYLTNAMINSGDTIDWSYLKTTIADKHSTGGVGDKVSIVLCPILAALGLTIAKMSGRGLGHTGGTLDKLESIEGFRISLSDDEFKNVVEKHNIAIVGQNQKLVPADKKIYALRDVTGTVDSIPLIASSVMSKKIATGSNCILLDVKCGNGAFMKNLEQAKKLGHLMIEIGKKLNRKIAVEITNMEKPLGRTIGNKIEILEAIDTLKGEGPKDFTEIVYSSASTLLVLANKAKNEKEARVMIEEVIANKQALNKFNEWIKAQNGNIDSVYAKNWFNPKFKYEVISEKEGYLKINSAIEFGIVAMKLGAGRSKKEDLIDYEAGIYLNKTSNDFVKKNDILFTLYSSKEIDKTLANDLLNVIEFNNKPFEIQEVLAKLN</sequence>
<dbReference type="EMBL" id="QKLP01000001">
    <property type="protein sequence ID" value="PYF43689.1"/>
    <property type="molecule type" value="Genomic_DNA"/>
</dbReference>
<dbReference type="Pfam" id="PF07831">
    <property type="entry name" value="PYNP_C"/>
    <property type="match status" value="1"/>
</dbReference>
<dbReference type="GO" id="GO:0005829">
    <property type="term" value="C:cytosol"/>
    <property type="evidence" value="ECO:0007669"/>
    <property type="project" value="TreeGrafter"/>
</dbReference>
<reference evidence="8 9" key="1">
    <citation type="submission" date="2018-06" db="EMBL/GenBank/DDBJ databases">
        <title>Genomic Encyclopedia of Archaeal and Bacterial Type Strains, Phase II (KMG-II): from individual species to whole genera.</title>
        <authorList>
            <person name="Goeker M."/>
        </authorList>
    </citation>
    <scope>NUCLEOTIDE SEQUENCE [LARGE SCALE GENOMIC DNA]</scope>
    <source>
        <strain evidence="8 9">ATCC 29103</strain>
    </source>
</reference>
<dbReference type="SMART" id="SM00941">
    <property type="entry name" value="PYNP_C"/>
    <property type="match status" value="1"/>
</dbReference>
<dbReference type="PANTHER" id="PTHR10515:SF0">
    <property type="entry name" value="THYMIDINE PHOSPHORYLASE"/>
    <property type="match status" value="1"/>
</dbReference>